<accession>A0A109BKI9</accession>
<evidence type="ECO:0000313" key="2">
    <source>
        <dbReference type="EMBL" id="KWT70519.1"/>
    </source>
</evidence>
<gene>
    <name evidence="2" type="ORF">APY04_0963</name>
</gene>
<protein>
    <recommendedName>
        <fullName evidence="1">Phasin domain-containing protein</fullName>
    </recommendedName>
</protein>
<sequence>MIKNFEDMQKLGQTNVDTAMKLFGEWNKSWQVIAAEMSDYTKRSFEESTATLEKLMSSKSVEQAVEIQTSYAKRAYDDYMQQVSKIGGLYASMAKDAYKPVEKILQKGA</sequence>
<comment type="caution">
    <text evidence="2">The sequence shown here is derived from an EMBL/GenBank/DDBJ whole genome shotgun (WGS) entry which is preliminary data.</text>
</comment>
<evidence type="ECO:0000313" key="3">
    <source>
        <dbReference type="Proteomes" id="UP000059074"/>
    </source>
</evidence>
<dbReference type="InterPro" id="IPR018968">
    <property type="entry name" value="Phasin"/>
</dbReference>
<dbReference type="OrthoDB" id="7678100at2"/>
<evidence type="ECO:0000259" key="1">
    <source>
        <dbReference type="Pfam" id="PF09361"/>
    </source>
</evidence>
<dbReference type="PATRIC" id="fig|121290.4.peg.3067"/>
<dbReference type="Proteomes" id="UP000059074">
    <property type="component" value="Unassembled WGS sequence"/>
</dbReference>
<dbReference type="RefSeq" id="WP_068460183.1">
    <property type="nucleotide sequence ID" value="NZ_JAEFBX010000002.1"/>
</dbReference>
<reference evidence="2 3" key="1">
    <citation type="submission" date="2015-10" db="EMBL/GenBank/DDBJ databases">
        <title>Transcriptomic analysis of a linuron degrading triple-species bacterial consortium.</title>
        <authorList>
            <person name="Albers P."/>
        </authorList>
    </citation>
    <scope>NUCLEOTIDE SEQUENCE [LARGE SCALE GENOMIC DNA]</scope>
    <source>
        <strain evidence="2 3">WDL6</strain>
    </source>
</reference>
<keyword evidence="3" id="KW-1185">Reference proteome</keyword>
<dbReference type="AlphaFoldDB" id="A0A109BKI9"/>
<feature type="domain" description="Phasin" evidence="1">
    <location>
        <begin position="6"/>
        <end position="103"/>
    </location>
</feature>
<dbReference type="STRING" id="121290.APY04_0963"/>
<name>A0A109BKI9_HYPSL</name>
<dbReference type="Pfam" id="PF09361">
    <property type="entry name" value="Phasin_2"/>
    <property type="match status" value="1"/>
</dbReference>
<dbReference type="EMBL" id="LMTR01000031">
    <property type="protein sequence ID" value="KWT70519.1"/>
    <property type="molecule type" value="Genomic_DNA"/>
</dbReference>
<proteinExistence type="predicted"/>
<organism evidence="2 3">
    <name type="scientific">Hyphomicrobium sulfonivorans</name>
    <dbReference type="NCBI Taxonomy" id="121290"/>
    <lineage>
        <taxon>Bacteria</taxon>
        <taxon>Pseudomonadati</taxon>
        <taxon>Pseudomonadota</taxon>
        <taxon>Alphaproteobacteria</taxon>
        <taxon>Hyphomicrobiales</taxon>
        <taxon>Hyphomicrobiaceae</taxon>
        <taxon>Hyphomicrobium</taxon>
    </lineage>
</organism>